<accession>A0A6G1I075</accession>
<organism evidence="2 3">
    <name type="scientific">Trichodelitschia bisporula</name>
    <dbReference type="NCBI Taxonomy" id="703511"/>
    <lineage>
        <taxon>Eukaryota</taxon>
        <taxon>Fungi</taxon>
        <taxon>Dikarya</taxon>
        <taxon>Ascomycota</taxon>
        <taxon>Pezizomycotina</taxon>
        <taxon>Dothideomycetes</taxon>
        <taxon>Dothideomycetes incertae sedis</taxon>
        <taxon>Phaeotrichales</taxon>
        <taxon>Phaeotrichaceae</taxon>
        <taxon>Trichodelitschia</taxon>
    </lineage>
</organism>
<dbReference type="EMBL" id="ML996692">
    <property type="protein sequence ID" value="KAF2401662.1"/>
    <property type="molecule type" value="Genomic_DNA"/>
</dbReference>
<feature type="region of interest" description="Disordered" evidence="1">
    <location>
        <begin position="88"/>
        <end position="182"/>
    </location>
</feature>
<sequence>MPSWSNLMGLSLRTKAKACKRLNLHRLHLCKTVTYQQIANAVHGVKLAGLAPVRGASKLVGSAINLCSSGITNTTGIVSSSNAMGESMEAAMSRTSLSDWENLDPNCSTGSENSGTPTPDPIQGELPKASNTTITEPTTDREGASYETAASGGSAEREPSSVPFTYRNMFKPPVDDDGSECK</sequence>
<evidence type="ECO:0000313" key="2">
    <source>
        <dbReference type="EMBL" id="KAF2401662.1"/>
    </source>
</evidence>
<dbReference type="Proteomes" id="UP000799640">
    <property type="component" value="Unassembled WGS sequence"/>
</dbReference>
<name>A0A6G1I075_9PEZI</name>
<feature type="compositionally biased region" description="Polar residues" evidence="1">
    <location>
        <begin position="93"/>
        <end position="117"/>
    </location>
</feature>
<keyword evidence="3" id="KW-1185">Reference proteome</keyword>
<evidence type="ECO:0000313" key="3">
    <source>
        <dbReference type="Proteomes" id="UP000799640"/>
    </source>
</evidence>
<evidence type="ECO:0000256" key="1">
    <source>
        <dbReference type="SAM" id="MobiDB-lite"/>
    </source>
</evidence>
<proteinExistence type="predicted"/>
<dbReference type="AlphaFoldDB" id="A0A6G1I075"/>
<reference evidence="2" key="1">
    <citation type="journal article" date="2020" name="Stud. Mycol.">
        <title>101 Dothideomycetes genomes: a test case for predicting lifestyles and emergence of pathogens.</title>
        <authorList>
            <person name="Haridas S."/>
            <person name="Albert R."/>
            <person name="Binder M."/>
            <person name="Bloem J."/>
            <person name="Labutti K."/>
            <person name="Salamov A."/>
            <person name="Andreopoulos B."/>
            <person name="Baker S."/>
            <person name="Barry K."/>
            <person name="Bills G."/>
            <person name="Bluhm B."/>
            <person name="Cannon C."/>
            <person name="Castanera R."/>
            <person name="Culley D."/>
            <person name="Daum C."/>
            <person name="Ezra D."/>
            <person name="Gonzalez J."/>
            <person name="Henrissat B."/>
            <person name="Kuo A."/>
            <person name="Liang C."/>
            <person name="Lipzen A."/>
            <person name="Lutzoni F."/>
            <person name="Magnuson J."/>
            <person name="Mondo S."/>
            <person name="Nolan M."/>
            <person name="Ohm R."/>
            <person name="Pangilinan J."/>
            <person name="Park H.-J."/>
            <person name="Ramirez L."/>
            <person name="Alfaro M."/>
            <person name="Sun H."/>
            <person name="Tritt A."/>
            <person name="Yoshinaga Y."/>
            <person name="Zwiers L.-H."/>
            <person name="Turgeon B."/>
            <person name="Goodwin S."/>
            <person name="Spatafora J."/>
            <person name="Crous P."/>
            <person name="Grigoriev I."/>
        </authorList>
    </citation>
    <scope>NUCLEOTIDE SEQUENCE</scope>
    <source>
        <strain evidence="2">CBS 262.69</strain>
    </source>
</reference>
<protein>
    <submittedName>
        <fullName evidence="2">Uncharacterized protein</fullName>
    </submittedName>
</protein>
<gene>
    <name evidence="2" type="ORF">EJ06DRAFT_354139</name>
</gene>